<evidence type="ECO:0000256" key="6">
    <source>
        <dbReference type="SAM" id="Coils"/>
    </source>
</evidence>
<dbReference type="Proteomes" id="UP000678393">
    <property type="component" value="Unassembled WGS sequence"/>
</dbReference>
<evidence type="ECO:0000256" key="3">
    <source>
        <dbReference type="ARBA" id="ARBA00022833"/>
    </source>
</evidence>
<proteinExistence type="predicted"/>
<name>A0A8S3ZWM3_9EUPU</name>
<dbReference type="GO" id="GO:0006357">
    <property type="term" value="P:regulation of transcription by RNA polymerase II"/>
    <property type="evidence" value="ECO:0007669"/>
    <property type="project" value="TreeGrafter"/>
</dbReference>
<dbReference type="GO" id="GO:0071222">
    <property type="term" value="P:cellular response to lipopolysaccharide"/>
    <property type="evidence" value="ECO:0007669"/>
    <property type="project" value="TreeGrafter"/>
</dbReference>
<feature type="region of interest" description="Disordered" evidence="7">
    <location>
        <begin position="1"/>
        <end position="20"/>
    </location>
</feature>
<dbReference type="InterPro" id="IPR001876">
    <property type="entry name" value="Znf_RanBP2"/>
</dbReference>
<dbReference type="PROSITE" id="PS50199">
    <property type="entry name" value="ZF_RANBP2_2"/>
    <property type="match status" value="1"/>
</dbReference>
<dbReference type="Gene3D" id="1.20.5.990">
    <property type="entry name" value="Nemo cc2-lz domain - 1d5 darpin complex"/>
    <property type="match status" value="1"/>
</dbReference>
<feature type="region of interest" description="Disordered" evidence="7">
    <location>
        <begin position="421"/>
        <end position="447"/>
    </location>
</feature>
<feature type="domain" description="RanBP2-type" evidence="8">
    <location>
        <begin position="880"/>
        <end position="909"/>
    </location>
</feature>
<organism evidence="9 10">
    <name type="scientific">Candidula unifasciata</name>
    <dbReference type="NCBI Taxonomy" id="100452"/>
    <lineage>
        <taxon>Eukaryota</taxon>
        <taxon>Metazoa</taxon>
        <taxon>Spiralia</taxon>
        <taxon>Lophotrochozoa</taxon>
        <taxon>Mollusca</taxon>
        <taxon>Gastropoda</taxon>
        <taxon>Heterobranchia</taxon>
        <taxon>Euthyneura</taxon>
        <taxon>Panpulmonata</taxon>
        <taxon>Eupulmonata</taxon>
        <taxon>Stylommatophora</taxon>
        <taxon>Helicina</taxon>
        <taxon>Helicoidea</taxon>
        <taxon>Geomitridae</taxon>
        <taxon>Candidula</taxon>
    </lineage>
</organism>
<gene>
    <name evidence="9" type="ORF">CUNI_LOCUS17583</name>
</gene>
<dbReference type="Gene3D" id="2.30.30.380">
    <property type="entry name" value="Zn-finger domain of Sec23/24"/>
    <property type="match status" value="1"/>
</dbReference>
<dbReference type="AlphaFoldDB" id="A0A8S3ZWM3"/>
<evidence type="ECO:0000256" key="5">
    <source>
        <dbReference type="PROSITE-ProRule" id="PRU00322"/>
    </source>
</evidence>
<dbReference type="GO" id="GO:0008270">
    <property type="term" value="F:zinc ion binding"/>
    <property type="evidence" value="ECO:0007669"/>
    <property type="project" value="UniProtKB-KW"/>
</dbReference>
<evidence type="ECO:0000313" key="10">
    <source>
        <dbReference type="Proteomes" id="UP000678393"/>
    </source>
</evidence>
<evidence type="ECO:0000259" key="8">
    <source>
        <dbReference type="PROSITE" id="PS50199"/>
    </source>
</evidence>
<keyword evidence="10" id="KW-1185">Reference proteome</keyword>
<keyword evidence="3" id="KW-0862">Zinc</keyword>
<dbReference type="SUPFAM" id="SSF90209">
    <property type="entry name" value="Ran binding protein zinc finger-like"/>
    <property type="match status" value="1"/>
</dbReference>
<dbReference type="PANTHER" id="PTHR31882:SF11">
    <property type="entry name" value="HDA1 COMPLEX SUBUNIT 2"/>
    <property type="match status" value="1"/>
</dbReference>
<accession>A0A8S3ZWM3</accession>
<dbReference type="GO" id="GO:0005737">
    <property type="term" value="C:cytoplasm"/>
    <property type="evidence" value="ECO:0007669"/>
    <property type="project" value="UniProtKB-ARBA"/>
</dbReference>
<dbReference type="GO" id="GO:0043122">
    <property type="term" value="P:regulation of canonical NF-kappaB signal transduction"/>
    <property type="evidence" value="ECO:0007669"/>
    <property type="project" value="UniProtKB-ARBA"/>
</dbReference>
<dbReference type="InterPro" id="IPR036443">
    <property type="entry name" value="Znf_RanBP2_sf"/>
</dbReference>
<feature type="coiled-coil region" evidence="6">
    <location>
        <begin position="607"/>
        <end position="704"/>
    </location>
</feature>
<keyword evidence="2 5" id="KW-0863">Zinc-finger</keyword>
<reference evidence="9" key="1">
    <citation type="submission" date="2021-04" db="EMBL/GenBank/DDBJ databases">
        <authorList>
            <consortium name="Molecular Ecology Group"/>
        </authorList>
    </citation>
    <scope>NUCLEOTIDE SEQUENCE</scope>
</reference>
<feature type="coiled-coil region" evidence="6">
    <location>
        <begin position="741"/>
        <end position="821"/>
    </location>
</feature>
<comment type="caution">
    <text evidence="9">The sequence shown here is derived from an EMBL/GenBank/DDBJ whole genome shotgun (WGS) entry which is preliminary data.</text>
</comment>
<dbReference type="SMART" id="SM00547">
    <property type="entry name" value="ZnF_RBZ"/>
    <property type="match status" value="1"/>
</dbReference>
<dbReference type="OrthoDB" id="5969558at2759"/>
<protein>
    <recommendedName>
        <fullName evidence="8">RanBP2-type domain-containing protein</fullName>
    </recommendedName>
</protein>
<evidence type="ECO:0000313" key="9">
    <source>
        <dbReference type="EMBL" id="CAG5132025.1"/>
    </source>
</evidence>
<dbReference type="PANTHER" id="PTHR31882">
    <property type="entry name" value="TNFAIP3-INTERACTING PROTEIN COILED COIL FAMILY MEMBER"/>
    <property type="match status" value="1"/>
</dbReference>
<evidence type="ECO:0000256" key="2">
    <source>
        <dbReference type="ARBA" id="ARBA00022771"/>
    </source>
</evidence>
<evidence type="ECO:0000256" key="4">
    <source>
        <dbReference type="ARBA" id="ARBA00023054"/>
    </source>
</evidence>
<dbReference type="PROSITE" id="PS01358">
    <property type="entry name" value="ZF_RANBP2_1"/>
    <property type="match status" value="1"/>
</dbReference>
<feature type="coiled-coil region" evidence="6">
    <location>
        <begin position="35"/>
        <end position="86"/>
    </location>
</feature>
<evidence type="ECO:0000256" key="1">
    <source>
        <dbReference type="ARBA" id="ARBA00022723"/>
    </source>
</evidence>
<sequence>MSGKSAVPQSRPDEISSSFSESSFSSDIYLRNTVLQTQLEKIQKLEDKLAGYRTVVKQLPKLQATIAELQRKQEVQEKEIAHYRASEAEQQNKILILEKLLQERKQGLADLDTSCRRETLSHSHSSPSFEIISKFPCSTSELFSPMQEVGSSSQIPADETVEHSPRFYHRSIAVSSQQQSYDLPPVARDQPFQSLKNVNTVPANVVGPPKTSVGLCRVLSANVAASEQNFHLSALNQLNSYPAPNEGSAAVLAFVHGNKKSAWQMDPEVNKLEPAETTRQLGVRTSLQARENLANSANSYQAANNTSLAFNSFIQTGAHDVGTRPKEWKPLNIATSQARGYSNGGLIKPSNYGTPQHGDQIPVKTQENAKSEMINVYDTNFSKSDLQKVSAMNINMGEKLPENQHWEQNSGCDDLMTFSSLNTNSPSPVTEQNRITRTSTTNPVYSQQSGLVTVPAEEEPCLTNQVQSMVAILEKSDSPMGMSNMLYKFAEAAKNLESQLSDSKTLIQQQQSRIQQFQRLSEFSQENSKLREEISVLKSENDTLLEFIAAFRGSKSNQAEPTWDTVLGNQNMADPVRAQYPDSPLMKKIESLSNINTRLFTANKDWHSKWEVLRQQTQEEKADLEARVNSLEAMNKNLQENVATLDKELQIRNNSIQDLVKASESVEEEKLALQRLIDELNAQLLSLKTEVKDLTRSKQMLESELASLKDPSRNASQAGNRDYQTEIGLLKQQLTVFAEDFEKEKKDRILAEKKAEKLKKERDQIKASLETRLKRVSVQLRAQEEDLRTKARQNADLLFQVDDLKLKLQREQRKNALATHNSYNYQVPPASYQGPMSMAYNSDMNGHVTNPNMGRSVNHLFVNGSHASAGFSHQSSPEHLPGAWMCKHCTYINYPNRTVCDICGFTSTSGESLGMADSISGRNELQSRGEEKRWRNTGDIVVDTVTE</sequence>
<evidence type="ECO:0000256" key="7">
    <source>
        <dbReference type="SAM" id="MobiDB-lite"/>
    </source>
</evidence>
<keyword evidence="1" id="KW-0479">Metal-binding</keyword>
<feature type="coiled-coil region" evidence="6">
    <location>
        <begin position="493"/>
        <end position="540"/>
    </location>
</feature>
<dbReference type="Pfam" id="PF00641">
    <property type="entry name" value="Zn_ribbon_RanBP"/>
    <property type="match status" value="1"/>
</dbReference>
<dbReference type="EMBL" id="CAJHNH020005024">
    <property type="protein sequence ID" value="CAG5132025.1"/>
    <property type="molecule type" value="Genomic_DNA"/>
</dbReference>
<keyword evidence="4 6" id="KW-0175">Coiled coil</keyword>